<reference evidence="1" key="1">
    <citation type="journal article" date="2015" name="Nature">
        <title>Complex archaea that bridge the gap between prokaryotes and eukaryotes.</title>
        <authorList>
            <person name="Spang A."/>
            <person name="Saw J.H."/>
            <person name="Jorgensen S.L."/>
            <person name="Zaremba-Niedzwiedzka K."/>
            <person name="Martijn J."/>
            <person name="Lind A.E."/>
            <person name="van Eijk R."/>
            <person name="Schleper C."/>
            <person name="Guy L."/>
            <person name="Ettema T.J."/>
        </authorList>
    </citation>
    <scope>NUCLEOTIDE SEQUENCE</scope>
</reference>
<gene>
    <name evidence="1" type="ORF">LCGC14_0987970</name>
</gene>
<organism evidence="1">
    <name type="scientific">marine sediment metagenome</name>
    <dbReference type="NCBI Taxonomy" id="412755"/>
    <lineage>
        <taxon>unclassified sequences</taxon>
        <taxon>metagenomes</taxon>
        <taxon>ecological metagenomes</taxon>
    </lineage>
</organism>
<name>A0A0F9NTA8_9ZZZZ</name>
<accession>A0A0F9NTA8</accession>
<protein>
    <submittedName>
        <fullName evidence="1">Uncharacterized protein</fullName>
    </submittedName>
</protein>
<proteinExistence type="predicted"/>
<dbReference type="AlphaFoldDB" id="A0A0F9NTA8"/>
<sequence length="704" mass="75393">MRIAESRGALRRNLGGAPSEWTDELLDGAVARAVEDLDRLLPQEKIDGQTLIFDISAETWGSGTLGSTVTLANKRLRPKSESVTDVSGATTYERDVDYTMDYALGTIVALTSGSIPADQADLLITYKILEVYLDLSALTDLIRVIRVEYPAGNIPGDFQSFYTWGDFLVVMSMGTQTQSRLNEKEHAWLYYHAKHTVPEITADSSWPPQIDEVVIKGAESYSLMTKALELRHSAKNRLATALTTLGEVTAIEAEIDTALANTASQASGSTSDLEDIDGYITDMIATLAAASGFLASAGNAVISALAQAALAENNITAADADLTTAGGKLSDVDALVTDATALLATVETFVAKAGSPLDVAKSNLSAALTLADEIEDGSVGVNQLLLQSSGRLDTAAFRLADADDFSKDAVSTLITALSTDLTDLIPGVGTNIVIAKANLVTGLTKIDRVNQGELVSEMYKRYADSSNAVARMRYDEHLAYLGRIDRVLAQGTGMIAQAAEYRAQGDVYVSEARTALEFMNVLLGQVRAYHENIAQNISLAQGHINSGQVMSGAAASSAGLVNSGINQGRGYIEIARVRLEQAREDNVLVEAYLTAATAYVNMANAKIAEGNGKRTPIDATLAMVEHKLDVARVYQTEAGVRIQEIAAKHQEADRHVNLSLQESSIADKFEERGVIIKAEFMEILMDRAQVRADTALTPTRQQAT</sequence>
<dbReference type="EMBL" id="LAZR01003730">
    <property type="protein sequence ID" value="KKN15252.1"/>
    <property type="molecule type" value="Genomic_DNA"/>
</dbReference>
<evidence type="ECO:0000313" key="1">
    <source>
        <dbReference type="EMBL" id="KKN15252.1"/>
    </source>
</evidence>
<comment type="caution">
    <text evidence="1">The sequence shown here is derived from an EMBL/GenBank/DDBJ whole genome shotgun (WGS) entry which is preliminary data.</text>
</comment>